<gene>
    <name evidence="4" type="ORF">UPYG_G00219050</name>
</gene>
<dbReference type="PANTHER" id="PTHR13820">
    <property type="entry name" value="SYNUCLEIN"/>
    <property type="match status" value="1"/>
</dbReference>
<dbReference type="Proteomes" id="UP001557470">
    <property type="component" value="Unassembled WGS sequence"/>
</dbReference>
<dbReference type="EMBL" id="JAGEUA010000006">
    <property type="protein sequence ID" value="KAL0974337.1"/>
    <property type="molecule type" value="Genomic_DNA"/>
</dbReference>
<evidence type="ECO:0000256" key="2">
    <source>
        <dbReference type="RuleBase" id="RU361225"/>
    </source>
</evidence>
<accession>A0ABD0WLS0</accession>
<protein>
    <recommendedName>
        <fullName evidence="6">Beta-synuclein</fullName>
    </recommendedName>
</protein>
<dbReference type="SUPFAM" id="SSF118375">
    <property type="entry name" value="Synuclein"/>
    <property type="match status" value="1"/>
</dbReference>
<evidence type="ECO:0000256" key="3">
    <source>
        <dbReference type="SAM" id="MobiDB-lite"/>
    </source>
</evidence>
<evidence type="ECO:0000313" key="4">
    <source>
        <dbReference type="EMBL" id="KAL0974337.1"/>
    </source>
</evidence>
<feature type="region of interest" description="Disordered" evidence="3">
    <location>
        <begin position="116"/>
        <end position="167"/>
    </location>
</feature>
<keyword evidence="5" id="KW-1185">Reference proteome</keyword>
<dbReference type="AlphaFoldDB" id="A0ABD0WLS0"/>
<feature type="compositionally biased region" description="Low complexity" evidence="3">
    <location>
        <begin position="135"/>
        <end position="146"/>
    </location>
</feature>
<feature type="compositionally biased region" description="Acidic residues" evidence="3">
    <location>
        <begin position="147"/>
        <end position="167"/>
    </location>
</feature>
<dbReference type="PANTHER" id="PTHR13820:SF4">
    <property type="entry name" value="BETA-SYNUCLEIN"/>
    <property type="match status" value="1"/>
</dbReference>
<dbReference type="PRINTS" id="PR01211">
    <property type="entry name" value="SYNUCLEIN"/>
</dbReference>
<evidence type="ECO:0000313" key="5">
    <source>
        <dbReference type="Proteomes" id="UP001557470"/>
    </source>
</evidence>
<comment type="similarity">
    <text evidence="1 2">Belongs to the synuclein family.</text>
</comment>
<reference evidence="4 5" key="1">
    <citation type="submission" date="2024-06" db="EMBL/GenBank/DDBJ databases">
        <authorList>
            <person name="Pan Q."/>
            <person name="Wen M."/>
            <person name="Jouanno E."/>
            <person name="Zahm M."/>
            <person name="Klopp C."/>
            <person name="Cabau C."/>
            <person name="Louis A."/>
            <person name="Berthelot C."/>
            <person name="Parey E."/>
            <person name="Roest Crollius H."/>
            <person name="Montfort J."/>
            <person name="Robinson-Rechavi M."/>
            <person name="Bouchez O."/>
            <person name="Lampietro C."/>
            <person name="Lopez Roques C."/>
            <person name="Donnadieu C."/>
            <person name="Postlethwait J."/>
            <person name="Bobe J."/>
            <person name="Verreycken H."/>
            <person name="Guiguen Y."/>
        </authorList>
    </citation>
    <scope>NUCLEOTIDE SEQUENCE [LARGE SCALE GENOMIC DNA]</scope>
    <source>
        <strain evidence="4">Up_M1</strain>
        <tissue evidence="4">Testis</tissue>
    </source>
</reference>
<comment type="caution">
    <text evidence="4">The sequence shown here is derived from an EMBL/GenBank/DDBJ whole genome shotgun (WGS) entry which is preliminary data.</text>
</comment>
<sequence>MINDGVKTWSVASSRSVKWALPIGRQTENPEEGLPGDQNICKKISRTRVVMDVFMKGLSKAKDGMAMAAEKTKEGAALAAEKTKEGAMFIGTKAKDGVGSAKDLAGGAMGNIAAATGLGKKEEFPSDINPEEYGQEAMEGEAQGEQLEGETYDDNQQEQSQDYEPEA</sequence>
<name>A0ABD0WLS0_UMBPY</name>
<organism evidence="4 5">
    <name type="scientific">Umbra pygmaea</name>
    <name type="common">Eastern mudminnow</name>
    <dbReference type="NCBI Taxonomy" id="75934"/>
    <lineage>
        <taxon>Eukaryota</taxon>
        <taxon>Metazoa</taxon>
        <taxon>Chordata</taxon>
        <taxon>Craniata</taxon>
        <taxon>Vertebrata</taxon>
        <taxon>Euteleostomi</taxon>
        <taxon>Actinopterygii</taxon>
        <taxon>Neopterygii</taxon>
        <taxon>Teleostei</taxon>
        <taxon>Protacanthopterygii</taxon>
        <taxon>Esociformes</taxon>
        <taxon>Umbridae</taxon>
        <taxon>Umbra</taxon>
    </lineage>
</organism>
<dbReference type="Gene3D" id="1.10.287.700">
    <property type="entry name" value="Helix hairpin bin"/>
    <property type="match status" value="1"/>
</dbReference>
<proteinExistence type="inferred from homology"/>
<dbReference type="Pfam" id="PF01387">
    <property type="entry name" value="Synuclein"/>
    <property type="match status" value="1"/>
</dbReference>
<evidence type="ECO:0000256" key="1">
    <source>
        <dbReference type="ARBA" id="ARBA00009147"/>
    </source>
</evidence>
<dbReference type="InterPro" id="IPR001058">
    <property type="entry name" value="Synuclein"/>
</dbReference>
<evidence type="ECO:0008006" key="6">
    <source>
        <dbReference type="Google" id="ProtNLM"/>
    </source>
</evidence>